<name>Q23CK1_TETTS</name>
<dbReference type="Gene3D" id="3.30.200.20">
    <property type="entry name" value="Phosphorylase Kinase, domain 1"/>
    <property type="match status" value="1"/>
</dbReference>
<dbReference type="InParanoid" id="Q23CK1"/>
<dbReference type="KEGG" id="tet:TTHERM_00856580"/>
<reference evidence="6" key="1">
    <citation type="journal article" date="2006" name="PLoS Biol.">
        <title>Macronuclear genome sequence of the ciliate Tetrahymena thermophila, a model eukaryote.</title>
        <authorList>
            <person name="Eisen J.A."/>
            <person name="Coyne R.S."/>
            <person name="Wu M."/>
            <person name="Wu D."/>
            <person name="Thiagarajan M."/>
            <person name="Wortman J.R."/>
            <person name="Badger J.H."/>
            <person name="Ren Q."/>
            <person name="Amedeo P."/>
            <person name="Jones K.M."/>
            <person name="Tallon L.J."/>
            <person name="Delcher A.L."/>
            <person name="Salzberg S.L."/>
            <person name="Silva J.C."/>
            <person name="Haas B.J."/>
            <person name="Majoros W.H."/>
            <person name="Farzad M."/>
            <person name="Carlton J.M."/>
            <person name="Smith R.K. Jr."/>
            <person name="Garg J."/>
            <person name="Pearlman R.E."/>
            <person name="Karrer K.M."/>
            <person name="Sun L."/>
            <person name="Manning G."/>
            <person name="Elde N.C."/>
            <person name="Turkewitz A.P."/>
            <person name="Asai D.J."/>
            <person name="Wilkes D.E."/>
            <person name="Wang Y."/>
            <person name="Cai H."/>
            <person name="Collins K."/>
            <person name="Stewart B.A."/>
            <person name="Lee S.R."/>
            <person name="Wilamowska K."/>
            <person name="Weinberg Z."/>
            <person name="Ruzzo W.L."/>
            <person name="Wloga D."/>
            <person name="Gaertig J."/>
            <person name="Frankel J."/>
            <person name="Tsao C.-C."/>
            <person name="Gorovsky M.A."/>
            <person name="Keeling P.J."/>
            <person name="Waller R.F."/>
            <person name="Patron N.J."/>
            <person name="Cherry J.M."/>
            <person name="Stover N.A."/>
            <person name="Krieger C.J."/>
            <person name="del Toro C."/>
            <person name="Ryder H.F."/>
            <person name="Williamson S.C."/>
            <person name="Barbeau R.A."/>
            <person name="Hamilton E.P."/>
            <person name="Orias E."/>
        </authorList>
    </citation>
    <scope>NUCLEOTIDE SEQUENCE [LARGE SCALE GENOMIC DNA]</scope>
    <source>
        <strain evidence="6">SB210</strain>
    </source>
</reference>
<feature type="repeat" description="TPR" evidence="3">
    <location>
        <begin position="554"/>
        <end position="587"/>
    </location>
</feature>
<accession>Q23CK1</accession>
<dbReference type="eggNOG" id="KOG0589">
    <property type="taxonomic scope" value="Eukaryota"/>
</dbReference>
<dbReference type="InterPro" id="IPR011009">
    <property type="entry name" value="Kinase-like_dom_sf"/>
</dbReference>
<dbReference type="eggNOG" id="KOG4626">
    <property type="taxonomic scope" value="Eukaryota"/>
</dbReference>
<evidence type="ECO:0000313" key="6">
    <source>
        <dbReference type="Proteomes" id="UP000009168"/>
    </source>
</evidence>
<dbReference type="PANTHER" id="PTHR44943">
    <property type="entry name" value="CELLULOSE SYNTHASE OPERON PROTEIN C"/>
    <property type="match status" value="1"/>
</dbReference>
<dbReference type="GO" id="GO:0004672">
    <property type="term" value="F:protein kinase activity"/>
    <property type="evidence" value="ECO:0007669"/>
    <property type="project" value="InterPro"/>
</dbReference>
<dbReference type="Gene3D" id="1.10.510.10">
    <property type="entry name" value="Transferase(Phosphotransferase) domain 1"/>
    <property type="match status" value="1"/>
</dbReference>
<protein>
    <submittedName>
        <fullName evidence="5">Tetratricopeptide repeat protein</fullName>
    </submittedName>
</protein>
<dbReference type="InterPro" id="IPR013105">
    <property type="entry name" value="TPR_2"/>
</dbReference>
<dbReference type="PROSITE" id="PS50011">
    <property type="entry name" value="PROTEIN_KINASE_DOM"/>
    <property type="match status" value="1"/>
</dbReference>
<evidence type="ECO:0000259" key="4">
    <source>
        <dbReference type="PROSITE" id="PS50011"/>
    </source>
</evidence>
<dbReference type="GO" id="GO:0005524">
    <property type="term" value="F:ATP binding"/>
    <property type="evidence" value="ECO:0007669"/>
    <property type="project" value="InterPro"/>
</dbReference>
<keyword evidence="1" id="KW-0677">Repeat</keyword>
<keyword evidence="2 3" id="KW-0802">TPR repeat</keyword>
<evidence type="ECO:0000313" key="5">
    <source>
        <dbReference type="EMBL" id="EAR94279.1"/>
    </source>
</evidence>
<organism evidence="5 6">
    <name type="scientific">Tetrahymena thermophila (strain SB210)</name>
    <dbReference type="NCBI Taxonomy" id="312017"/>
    <lineage>
        <taxon>Eukaryota</taxon>
        <taxon>Sar</taxon>
        <taxon>Alveolata</taxon>
        <taxon>Ciliophora</taxon>
        <taxon>Intramacronucleata</taxon>
        <taxon>Oligohymenophorea</taxon>
        <taxon>Hymenostomatida</taxon>
        <taxon>Tetrahymenina</taxon>
        <taxon>Tetrahymenidae</taxon>
        <taxon>Tetrahymena</taxon>
    </lineage>
</organism>
<dbReference type="SUPFAM" id="SSF48452">
    <property type="entry name" value="TPR-like"/>
    <property type="match status" value="1"/>
</dbReference>
<dbReference type="Pfam" id="PF13181">
    <property type="entry name" value="TPR_8"/>
    <property type="match status" value="2"/>
</dbReference>
<dbReference type="Pfam" id="PF13414">
    <property type="entry name" value="TPR_11"/>
    <property type="match status" value="1"/>
</dbReference>
<dbReference type="InterPro" id="IPR011990">
    <property type="entry name" value="TPR-like_helical_dom_sf"/>
</dbReference>
<feature type="repeat" description="TPR" evidence="3">
    <location>
        <begin position="486"/>
        <end position="519"/>
    </location>
</feature>
<dbReference type="PANTHER" id="PTHR44943:SF4">
    <property type="entry name" value="TPR REPEAT-CONTAINING PROTEIN MJ0798"/>
    <property type="match status" value="1"/>
</dbReference>
<feature type="repeat" description="TPR" evidence="3">
    <location>
        <begin position="520"/>
        <end position="553"/>
    </location>
</feature>
<dbReference type="Pfam" id="PF07719">
    <property type="entry name" value="TPR_2"/>
    <property type="match status" value="1"/>
</dbReference>
<evidence type="ECO:0000256" key="2">
    <source>
        <dbReference type="ARBA" id="ARBA00022803"/>
    </source>
</evidence>
<dbReference type="GeneID" id="7840345"/>
<dbReference type="PROSITE" id="PS50293">
    <property type="entry name" value="TPR_REGION"/>
    <property type="match status" value="2"/>
</dbReference>
<feature type="repeat" description="TPR" evidence="3">
    <location>
        <begin position="384"/>
        <end position="417"/>
    </location>
</feature>
<dbReference type="HOGENOM" id="CLU_020511_0_0_1"/>
<dbReference type="CDD" id="cd00180">
    <property type="entry name" value="PKc"/>
    <property type="match status" value="1"/>
</dbReference>
<dbReference type="InterPro" id="IPR000719">
    <property type="entry name" value="Prot_kinase_dom"/>
</dbReference>
<feature type="domain" description="Protein kinase" evidence="4">
    <location>
        <begin position="30"/>
        <end position="300"/>
    </location>
</feature>
<evidence type="ECO:0000256" key="3">
    <source>
        <dbReference type="PROSITE-ProRule" id="PRU00339"/>
    </source>
</evidence>
<dbReference type="SUPFAM" id="SSF56112">
    <property type="entry name" value="Protein kinase-like (PK-like)"/>
    <property type="match status" value="1"/>
</dbReference>
<sequence>MQSSHQDHQDKKLVWLQKIAKLLQEQKSIEIINLQAGEGSYANVILIREFFNEYALKIIPLDDGFGKVCPIKLREAKEEAKKLSNCNHINIIRYHKEFQLGNYYFIQVEKCEMSLYDWIKQNQDKKIQRQIFLKFALQILYAVEYLHSREFVLRDLSLKNILLDQFQQIKLCDFGLVKDANIIKDQNFQISSIKGAPLYFPPEIINKDNISSCLESVDGIQYQGRVMQNKQGDVWAFGICLYQLAGASFKDVASLSFGNEQYKHQKLVDDDINGVISKILDKFQFKRPSVKELIEIFENLSQNLNNSIQDQLQSLSLEDQFSNLNIQTQPIQRNNNQNISQTNNQIQLGHNSNSSVLGFSKKENLDMAVIECYKNSIKINPKNEQALYQLGVEYNKLQEYQLATQCFLQLIQINPQNYDAHVQITHAYNRMKLYTEAYNLGMVAIQLNPQNYIGYYELAYTFYFQQMYNESIECLQQAIMYNQQSEELYYYVGFALIQLQKYDESIEYLIKALELNPNYDQAYQQLAYIFNIKQKYDQAIQFSQKAIEINPNNDSVYYQLGWAYEKSYLTPLAIDSYKKSLQINPNNKDSAEQLNQLQFFQIKF</sequence>
<dbReference type="OrthoDB" id="311870at2759"/>
<gene>
    <name evidence="5" type="ORF">TTHERM_00856580</name>
</gene>
<dbReference type="Proteomes" id="UP000009168">
    <property type="component" value="Unassembled WGS sequence"/>
</dbReference>
<dbReference type="Gene3D" id="1.25.40.10">
    <property type="entry name" value="Tetratricopeptide repeat domain"/>
    <property type="match status" value="3"/>
</dbReference>
<dbReference type="EMBL" id="GG662716">
    <property type="protein sequence ID" value="EAR94279.1"/>
    <property type="molecule type" value="Genomic_DNA"/>
</dbReference>
<keyword evidence="6" id="KW-1185">Reference proteome</keyword>
<evidence type="ECO:0000256" key="1">
    <source>
        <dbReference type="ARBA" id="ARBA00022737"/>
    </source>
</evidence>
<dbReference type="Pfam" id="PF00069">
    <property type="entry name" value="Pkinase"/>
    <property type="match status" value="1"/>
</dbReference>
<proteinExistence type="predicted"/>
<dbReference type="InterPro" id="IPR019734">
    <property type="entry name" value="TPR_rpt"/>
</dbReference>
<dbReference type="InterPro" id="IPR051685">
    <property type="entry name" value="Ycf3/AcsC/BcsC/TPR_MFPF"/>
</dbReference>
<dbReference type="SMART" id="SM00028">
    <property type="entry name" value="TPR"/>
    <property type="match status" value="6"/>
</dbReference>
<dbReference type="RefSeq" id="XP_001014524.1">
    <property type="nucleotide sequence ID" value="XM_001014524.2"/>
</dbReference>
<dbReference type="PROSITE" id="PS50005">
    <property type="entry name" value="TPR"/>
    <property type="match status" value="4"/>
</dbReference>
<dbReference type="AlphaFoldDB" id="Q23CK1"/>